<proteinExistence type="predicted"/>
<evidence type="ECO:0000313" key="2">
    <source>
        <dbReference type="Proteomes" id="UP001054252"/>
    </source>
</evidence>
<protein>
    <recommendedName>
        <fullName evidence="3">Maturase K</fullName>
    </recommendedName>
</protein>
<dbReference type="AlphaFoldDB" id="A0AAV5ILW5"/>
<dbReference type="EMBL" id="BPVZ01000017">
    <property type="protein sequence ID" value="GKV01360.1"/>
    <property type="molecule type" value="Genomic_DNA"/>
</dbReference>
<evidence type="ECO:0008006" key="3">
    <source>
        <dbReference type="Google" id="ProtNLM"/>
    </source>
</evidence>
<gene>
    <name evidence="1" type="ORF">SLEP1_g13916</name>
</gene>
<organism evidence="1 2">
    <name type="scientific">Rubroshorea leprosula</name>
    <dbReference type="NCBI Taxonomy" id="152421"/>
    <lineage>
        <taxon>Eukaryota</taxon>
        <taxon>Viridiplantae</taxon>
        <taxon>Streptophyta</taxon>
        <taxon>Embryophyta</taxon>
        <taxon>Tracheophyta</taxon>
        <taxon>Spermatophyta</taxon>
        <taxon>Magnoliopsida</taxon>
        <taxon>eudicotyledons</taxon>
        <taxon>Gunneridae</taxon>
        <taxon>Pentapetalae</taxon>
        <taxon>rosids</taxon>
        <taxon>malvids</taxon>
        <taxon>Malvales</taxon>
        <taxon>Dipterocarpaceae</taxon>
        <taxon>Rubroshorea</taxon>
    </lineage>
</organism>
<name>A0AAV5ILW5_9ROSI</name>
<accession>A0AAV5ILW5</accession>
<comment type="caution">
    <text evidence="1">The sequence shown here is derived from an EMBL/GenBank/DDBJ whole genome shotgun (WGS) entry which is preliminary data.</text>
</comment>
<evidence type="ECO:0000313" key="1">
    <source>
        <dbReference type="EMBL" id="GKV01360.1"/>
    </source>
</evidence>
<keyword evidence="2" id="KW-1185">Reference proteome</keyword>
<sequence length="67" mass="7946">MPKKLLTTHLQFYLFLQKFSDLHPFLPSTQLESLRQSISISLEFERQKQRVGNQYSWKINMSSLISS</sequence>
<dbReference type="Proteomes" id="UP001054252">
    <property type="component" value="Unassembled WGS sequence"/>
</dbReference>
<reference evidence="1 2" key="1">
    <citation type="journal article" date="2021" name="Commun. Biol.">
        <title>The genome of Shorea leprosula (Dipterocarpaceae) highlights the ecological relevance of drought in aseasonal tropical rainforests.</title>
        <authorList>
            <person name="Ng K.K.S."/>
            <person name="Kobayashi M.J."/>
            <person name="Fawcett J.A."/>
            <person name="Hatakeyama M."/>
            <person name="Paape T."/>
            <person name="Ng C.H."/>
            <person name="Ang C.C."/>
            <person name="Tnah L.H."/>
            <person name="Lee C.T."/>
            <person name="Nishiyama T."/>
            <person name="Sese J."/>
            <person name="O'Brien M.J."/>
            <person name="Copetti D."/>
            <person name="Mohd Noor M.I."/>
            <person name="Ong R.C."/>
            <person name="Putra M."/>
            <person name="Sireger I.Z."/>
            <person name="Indrioko S."/>
            <person name="Kosugi Y."/>
            <person name="Izuno A."/>
            <person name="Isagi Y."/>
            <person name="Lee S.L."/>
            <person name="Shimizu K.K."/>
        </authorList>
    </citation>
    <scope>NUCLEOTIDE SEQUENCE [LARGE SCALE GENOMIC DNA]</scope>
    <source>
        <strain evidence="1">214</strain>
    </source>
</reference>